<proteinExistence type="predicted"/>
<evidence type="ECO:0000313" key="3">
    <source>
        <dbReference type="Proteomes" id="UP000029878"/>
    </source>
</evidence>
<gene>
    <name evidence="2" type="ORF">LS81_008650</name>
</gene>
<dbReference type="SUPFAM" id="SSF55166">
    <property type="entry name" value="Hedgehog/DD-peptidase"/>
    <property type="match status" value="1"/>
</dbReference>
<dbReference type="InterPro" id="IPR009045">
    <property type="entry name" value="Zn_M74/Hedgehog-like"/>
</dbReference>
<name>A0A099VB20_9HELI</name>
<evidence type="ECO:0000313" key="2">
    <source>
        <dbReference type="EMBL" id="TLD81298.1"/>
    </source>
</evidence>
<dbReference type="Pfam" id="PF08291">
    <property type="entry name" value="Peptidase_M15_3"/>
    <property type="match status" value="1"/>
</dbReference>
<dbReference type="AlphaFoldDB" id="A0A099VB20"/>
<organism evidence="2 3">
    <name type="scientific">Helicobacter trogontum</name>
    <dbReference type="NCBI Taxonomy" id="50960"/>
    <lineage>
        <taxon>Bacteria</taxon>
        <taxon>Pseudomonadati</taxon>
        <taxon>Campylobacterota</taxon>
        <taxon>Epsilonproteobacteria</taxon>
        <taxon>Campylobacterales</taxon>
        <taxon>Helicobacteraceae</taxon>
        <taxon>Helicobacter</taxon>
    </lineage>
</organism>
<dbReference type="InterPro" id="IPR013230">
    <property type="entry name" value="Peptidase_M15A_C"/>
</dbReference>
<dbReference type="RefSeq" id="WP_034347685.1">
    <property type="nucleotide sequence ID" value="NZ_FZNG01000010.1"/>
</dbReference>
<dbReference type="Proteomes" id="UP000029878">
    <property type="component" value="Unassembled WGS sequence"/>
</dbReference>
<sequence length="145" mass="16716">MKENPYFQEKEFRCKCCGKLPQGMPPDELVDVLVEIREHFGKPLIIKSPYRCPENNKRNNGASKSRHLVGDAVDFIIKGVPTKQVFEHVLKTYNDKPFGIAIGINPHDEFRGFVHLDTRGYKARWSYNKAGEAYFAQIKKEFNLA</sequence>
<protein>
    <submittedName>
        <fullName evidence="2">DUF882 domain-containing protein</fullName>
    </submittedName>
</protein>
<accession>A0A099VB20</accession>
<reference evidence="2 3" key="1">
    <citation type="journal article" date="2014" name="Genome Announc.">
        <title>Draft genome sequences of eight enterohepatic helicobacter species isolated from both laboratory and wild rodents.</title>
        <authorList>
            <person name="Sheh A."/>
            <person name="Shen Z."/>
            <person name="Fox J.G."/>
        </authorList>
    </citation>
    <scope>NUCLEOTIDE SEQUENCE [LARGE SCALE GENOMIC DNA]</scope>
    <source>
        <strain evidence="2 3">ATCC 700114</strain>
    </source>
</reference>
<evidence type="ECO:0000259" key="1">
    <source>
        <dbReference type="Pfam" id="PF08291"/>
    </source>
</evidence>
<feature type="domain" description="Peptidase M15A C-terminal" evidence="1">
    <location>
        <begin position="6"/>
        <end position="117"/>
    </location>
</feature>
<dbReference type="OrthoDB" id="5418604at2"/>
<dbReference type="EMBL" id="JRPL02000025">
    <property type="protein sequence ID" value="TLD81298.1"/>
    <property type="molecule type" value="Genomic_DNA"/>
</dbReference>
<dbReference type="Gene3D" id="3.30.1380.10">
    <property type="match status" value="1"/>
</dbReference>
<comment type="caution">
    <text evidence="2">The sequence shown here is derived from an EMBL/GenBank/DDBJ whole genome shotgun (WGS) entry which is preliminary data.</text>
</comment>